<dbReference type="InterPro" id="IPR036412">
    <property type="entry name" value="HAD-like_sf"/>
</dbReference>
<dbReference type="RefSeq" id="WP_008859126.1">
    <property type="nucleotide sequence ID" value="NZ_JH591187.1"/>
</dbReference>
<dbReference type="PANTHER" id="PTHR42891:SF1">
    <property type="entry name" value="D-GLYCERO-BETA-D-MANNO-HEPTOSE-1,7-BISPHOSPHATE 7-PHOSPHATASE"/>
    <property type="match status" value="1"/>
</dbReference>
<dbReference type="Proteomes" id="UP000003277">
    <property type="component" value="Unassembled WGS sequence"/>
</dbReference>
<feature type="binding site" evidence="10">
    <location>
        <position position="11"/>
    </location>
    <ligand>
        <name>Mg(2+)</name>
        <dbReference type="ChEBI" id="CHEBI:18420"/>
    </ligand>
</feature>
<dbReference type="AlphaFoldDB" id="H1CZ34"/>
<keyword evidence="2 7" id="KW-0963">Cytoplasm</keyword>
<dbReference type="eggNOG" id="COG0241">
    <property type="taxonomic scope" value="Bacteria"/>
</dbReference>
<feature type="binding site" evidence="10">
    <location>
        <position position="107"/>
    </location>
    <ligand>
        <name>Zn(2+)</name>
        <dbReference type="ChEBI" id="CHEBI:29105"/>
    </ligand>
</feature>
<comment type="cofactor">
    <cofactor evidence="10">
        <name>Zn(2+)</name>
        <dbReference type="ChEBI" id="CHEBI:29105"/>
    </cofactor>
</comment>
<evidence type="ECO:0000256" key="9">
    <source>
        <dbReference type="PIRSR" id="PIRSR004682-3"/>
    </source>
</evidence>
<dbReference type="GO" id="GO:0005975">
    <property type="term" value="P:carbohydrate metabolic process"/>
    <property type="evidence" value="ECO:0007669"/>
    <property type="project" value="InterPro"/>
</dbReference>
<evidence type="ECO:0000256" key="6">
    <source>
        <dbReference type="ARBA" id="ARBA00031828"/>
    </source>
</evidence>
<dbReference type="InterPro" id="IPR004446">
    <property type="entry name" value="Heptose_bisP_phosphatase"/>
</dbReference>
<keyword evidence="10" id="KW-0862">Zinc</keyword>
<dbReference type="STRING" id="742743.HMPREF9453_00622"/>
<feature type="binding site" evidence="10">
    <location>
        <position position="134"/>
    </location>
    <ligand>
        <name>Mg(2+)</name>
        <dbReference type="ChEBI" id="CHEBI:18420"/>
    </ligand>
</feature>
<evidence type="ECO:0000256" key="1">
    <source>
        <dbReference type="ARBA" id="ARBA00004496"/>
    </source>
</evidence>
<sequence length="170" mass="19258">MNKKAIFFDRDGVLNEDDGYVHSMDQLRWVKGAREAAGRLTKEGWLLFVVTNQSGVARGYYGEEDVVRLHQAMNEEFGKYGGRITEFFYCPHLPGAPVSRYDKVCSCRKPEPGMILKALSKYGLDRNRCFLFGDGERDIEAARRAGIQGFLFPGGNLDTFIRKVLPPIKD</sequence>
<evidence type="ECO:0000256" key="5">
    <source>
        <dbReference type="ARBA" id="ARBA00023277"/>
    </source>
</evidence>
<feature type="site" description="Contributes to substrate recognition" evidence="9">
    <location>
        <position position="108"/>
    </location>
</feature>
<dbReference type="InterPro" id="IPR006549">
    <property type="entry name" value="HAD-SF_hydro_IIIA"/>
</dbReference>
<evidence type="ECO:0000256" key="7">
    <source>
        <dbReference type="PIRNR" id="PIRNR004682"/>
    </source>
</evidence>
<evidence type="ECO:0000256" key="10">
    <source>
        <dbReference type="PIRSR" id="PIRSR004682-4"/>
    </source>
</evidence>
<accession>H1CZ34</accession>
<comment type="cofactor">
    <cofactor evidence="10">
        <name>Mg(2+)</name>
        <dbReference type="ChEBI" id="CHEBI:18420"/>
    </cofactor>
</comment>
<evidence type="ECO:0000313" key="12">
    <source>
        <dbReference type="Proteomes" id="UP000003277"/>
    </source>
</evidence>
<keyword evidence="5 7" id="KW-0119">Carbohydrate metabolism</keyword>
<dbReference type="PIRSF" id="PIRSF004682">
    <property type="entry name" value="GmhB"/>
    <property type="match status" value="1"/>
</dbReference>
<dbReference type="SUPFAM" id="SSF56784">
    <property type="entry name" value="HAD-like"/>
    <property type="match status" value="1"/>
</dbReference>
<organism evidence="11 12">
    <name type="scientific">Dialister succinatiphilus YIT 11850</name>
    <dbReference type="NCBI Taxonomy" id="742743"/>
    <lineage>
        <taxon>Bacteria</taxon>
        <taxon>Bacillati</taxon>
        <taxon>Bacillota</taxon>
        <taxon>Negativicutes</taxon>
        <taxon>Veillonellales</taxon>
        <taxon>Veillonellaceae</taxon>
        <taxon>Dialister</taxon>
    </lineage>
</organism>
<feature type="binding site" evidence="10">
    <location>
        <position position="90"/>
    </location>
    <ligand>
        <name>Zn(2+)</name>
        <dbReference type="ChEBI" id="CHEBI:29105"/>
    </ligand>
</feature>
<feature type="binding site" evidence="10">
    <location>
        <position position="105"/>
    </location>
    <ligand>
        <name>Zn(2+)</name>
        <dbReference type="ChEBI" id="CHEBI:29105"/>
    </ligand>
</feature>
<dbReference type="GO" id="GO:0046872">
    <property type="term" value="F:metal ion binding"/>
    <property type="evidence" value="ECO:0007669"/>
    <property type="project" value="UniProtKB-KW"/>
</dbReference>
<keyword evidence="10" id="KW-0460">Magnesium</keyword>
<proteinExistence type="inferred from homology"/>
<dbReference type="PATRIC" id="fig|742743.3.peg.632"/>
<comment type="subcellular location">
    <subcellularLocation>
        <location evidence="1 7">Cytoplasm</location>
    </subcellularLocation>
</comment>
<evidence type="ECO:0000256" key="4">
    <source>
        <dbReference type="ARBA" id="ARBA00022801"/>
    </source>
</evidence>
<dbReference type="EMBL" id="ADLT01000015">
    <property type="protein sequence ID" value="EHO63605.1"/>
    <property type="molecule type" value="Genomic_DNA"/>
</dbReference>
<dbReference type="Pfam" id="PF13242">
    <property type="entry name" value="Hydrolase_like"/>
    <property type="match status" value="1"/>
</dbReference>
<dbReference type="HOGENOM" id="CLU_085077_3_2_9"/>
<dbReference type="NCBIfam" id="TIGR01662">
    <property type="entry name" value="HAD-SF-IIIA"/>
    <property type="match status" value="1"/>
</dbReference>
<feature type="site" description="Stabilizes the phosphoryl group" evidence="9">
    <location>
        <position position="109"/>
    </location>
</feature>
<dbReference type="CDD" id="cd07503">
    <property type="entry name" value="HAD_HisB-N"/>
    <property type="match status" value="1"/>
</dbReference>
<evidence type="ECO:0000256" key="3">
    <source>
        <dbReference type="ARBA" id="ARBA00022723"/>
    </source>
</evidence>
<dbReference type="EC" id="3.1.3.-" evidence="7"/>
<reference evidence="11 12" key="1">
    <citation type="submission" date="2011-11" db="EMBL/GenBank/DDBJ databases">
        <title>The Genome Sequence of Dialister succinatiphilus YIT 11850.</title>
        <authorList>
            <consortium name="The Broad Institute Genome Sequencing Platform"/>
            <person name="Earl A."/>
            <person name="Ward D."/>
            <person name="Feldgarden M."/>
            <person name="Gevers D."/>
            <person name="Morotomi M."/>
            <person name="Young S.K."/>
            <person name="Zeng Q."/>
            <person name="Gargeya S."/>
            <person name="Fitzgerald M."/>
            <person name="Haas B."/>
            <person name="Abouelleil A."/>
            <person name="Alvarado L."/>
            <person name="Arachchi H.M."/>
            <person name="Berlin A."/>
            <person name="Brown A."/>
            <person name="Chapman S.B."/>
            <person name="Dunbar C."/>
            <person name="Gearin G."/>
            <person name="Goldberg J."/>
            <person name="Griggs A."/>
            <person name="Gujja S."/>
            <person name="Heiman D."/>
            <person name="Howarth C."/>
            <person name="Lui A."/>
            <person name="MacDonald P.J.P."/>
            <person name="Montmayeur A."/>
            <person name="Murphy C."/>
            <person name="Neiman D."/>
            <person name="Pearson M."/>
            <person name="Priest M."/>
            <person name="Roberts A."/>
            <person name="Saif S."/>
            <person name="Shea T."/>
            <person name="Sisk P."/>
            <person name="Stolte C."/>
            <person name="Sykes S."/>
            <person name="Wortman J."/>
            <person name="Nusbaum C."/>
            <person name="Birren B."/>
        </authorList>
    </citation>
    <scope>NUCLEOTIDE SEQUENCE [LARGE SCALE GENOMIC DNA]</scope>
    <source>
        <strain evidence="11 12">YIT 11850</strain>
    </source>
</reference>
<dbReference type="OrthoDB" id="9801899at2"/>
<gene>
    <name evidence="11" type="ORF">HMPREF9453_00622</name>
</gene>
<comment type="similarity">
    <text evidence="7">Belongs to the gmhB family.</text>
</comment>
<protein>
    <recommendedName>
        <fullName evidence="6 7">D,D-heptose 1,7-bisphosphate phosphatase</fullName>
        <ecNumber evidence="7">3.1.3.-</ecNumber>
    </recommendedName>
</protein>
<dbReference type="GO" id="GO:0016791">
    <property type="term" value="F:phosphatase activity"/>
    <property type="evidence" value="ECO:0007669"/>
    <property type="project" value="InterPro"/>
</dbReference>
<evidence type="ECO:0000313" key="11">
    <source>
        <dbReference type="EMBL" id="EHO63605.1"/>
    </source>
</evidence>
<dbReference type="NCBIfam" id="TIGR01656">
    <property type="entry name" value="Histidinol-ppas"/>
    <property type="match status" value="1"/>
</dbReference>
<keyword evidence="4 7" id="KW-0378">Hydrolase</keyword>
<feature type="binding site" evidence="10">
    <location>
        <position position="92"/>
    </location>
    <ligand>
        <name>Zn(2+)</name>
        <dbReference type="ChEBI" id="CHEBI:29105"/>
    </ligand>
</feature>
<keyword evidence="3 10" id="KW-0479">Metal-binding</keyword>
<feature type="active site" description="Nucleophile" evidence="8">
    <location>
        <position position="9"/>
    </location>
</feature>
<keyword evidence="12" id="KW-1185">Reference proteome</keyword>
<dbReference type="PANTHER" id="PTHR42891">
    <property type="entry name" value="D-GLYCERO-BETA-D-MANNO-HEPTOSE-1,7-BISPHOSPHATE 7-PHOSPHATASE"/>
    <property type="match status" value="1"/>
</dbReference>
<dbReference type="InterPro" id="IPR006543">
    <property type="entry name" value="Histidinol-phos"/>
</dbReference>
<dbReference type="GO" id="GO:0005737">
    <property type="term" value="C:cytoplasm"/>
    <property type="evidence" value="ECO:0007669"/>
    <property type="project" value="UniProtKB-SubCell"/>
</dbReference>
<dbReference type="InterPro" id="IPR023214">
    <property type="entry name" value="HAD_sf"/>
</dbReference>
<feature type="binding site" evidence="10">
    <location>
        <position position="9"/>
    </location>
    <ligand>
        <name>Mg(2+)</name>
        <dbReference type="ChEBI" id="CHEBI:18420"/>
    </ligand>
</feature>
<evidence type="ECO:0000256" key="2">
    <source>
        <dbReference type="ARBA" id="ARBA00022490"/>
    </source>
</evidence>
<evidence type="ECO:0000256" key="8">
    <source>
        <dbReference type="PIRSR" id="PIRSR004682-1"/>
    </source>
</evidence>
<comment type="caution">
    <text evidence="11">The sequence shown here is derived from an EMBL/GenBank/DDBJ whole genome shotgun (WGS) entry which is preliminary data.</text>
</comment>
<feature type="site" description="Stabilizes the phosphoryl group" evidence="9">
    <location>
        <position position="51"/>
    </location>
</feature>
<name>H1CZ34_9FIRM</name>
<feature type="active site" description="Nucleophile" evidence="8">
    <location>
        <position position="11"/>
    </location>
</feature>
<dbReference type="Gene3D" id="3.40.50.1000">
    <property type="entry name" value="HAD superfamily/HAD-like"/>
    <property type="match status" value="1"/>
</dbReference>